<name>A0A0E9Y1R9_ANGAN</name>
<protein>
    <submittedName>
        <fullName evidence="2">Uncharacterized protein</fullName>
    </submittedName>
</protein>
<feature type="transmembrane region" description="Helical" evidence="1">
    <location>
        <begin position="20"/>
        <end position="39"/>
    </location>
</feature>
<accession>A0A0E9Y1R9</accession>
<sequence>MMVLTGCTVSINVNTQLTQALGFCFVLFLIFELFIFSCISSEVDFNLQLNINLKCFFGYNLVMGKKSTYCFCLNLNVY</sequence>
<keyword evidence="1" id="KW-0472">Membrane</keyword>
<keyword evidence="1" id="KW-0812">Transmembrane</keyword>
<reference evidence="2" key="1">
    <citation type="submission" date="2014-11" db="EMBL/GenBank/DDBJ databases">
        <authorList>
            <person name="Amaro Gonzalez C."/>
        </authorList>
    </citation>
    <scope>NUCLEOTIDE SEQUENCE</scope>
</reference>
<evidence type="ECO:0000313" key="2">
    <source>
        <dbReference type="EMBL" id="JAI07934.1"/>
    </source>
</evidence>
<dbReference type="AlphaFoldDB" id="A0A0E9Y1R9"/>
<keyword evidence="1" id="KW-1133">Transmembrane helix</keyword>
<reference evidence="2" key="2">
    <citation type="journal article" date="2015" name="Fish Shellfish Immunol.">
        <title>Early steps in the European eel (Anguilla anguilla)-Vibrio vulnificus interaction in the gills: Role of the RtxA13 toxin.</title>
        <authorList>
            <person name="Callol A."/>
            <person name="Pajuelo D."/>
            <person name="Ebbesson L."/>
            <person name="Teles M."/>
            <person name="MacKenzie S."/>
            <person name="Amaro C."/>
        </authorList>
    </citation>
    <scope>NUCLEOTIDE SEQUENCE</scope>
</reference>
<dbReference type="EMBL" id="GBXM01000644">
    <property type="protein sequence ID" value="JAI07934.1"/>
    <property type="molecule type" value="Transcribed_RNA"/>
</dbReference>
<organism evidence="2">
    <name type="scientific">Anguilla anguilla</name>
    <name type="common">European freshwater eel</name>
    <name type="synonym">Muraena anguilla</name>
    <dbReference type="NCBI Taxonomy" id="7936"/>
    <lineage>
        <taxon>Eukaryota</taxon>
        <taxon>Metazoa</taxon>
        <taxon>Chordata</taxon>
        <taxon>Craniata</taxon>
        <taxon>Vertebrata</taxon>
        <taxon>Euteleostomi</taxon>
        <taxon>Actinopterygii</taxon>
        <taxon>Neopterygii</taxon>
        <taxon>Teleostei</taxon>
        <taxon>Anguilliformes</taxon>
        <taxon>Anguillidae</taxon>
        <taxon>Anguilla</taxon>
    </lineage>
</organism>
<proteinExistence type="predicted"/>
<evidence type="ECO:0000256" key="1">
    <source>
        <dbReference type="SAM" id="Phobius"/>
    </source>
</evidence>